<keyword evidence="7" id="KW-0482">Metalloprotease</keyword>
<dbReference type="InterPro" id="IPR027268">
    <property type="entry name" value="Peptidase_M4/M1_CTD_sf"/>
</dbReference>
<dbReference type="SUPFAM" id="SSF55486">
    <property type="entry name" value="Metalloproteases ('zincins'), catalytic domain"/>
    <property type="match status" value="1"/>
</dbReference>
<dbReference type="CDD" id="cd09603">
    <property type="entry name" value="M1_APN_like"/>
    <property type="match status" value="1"/>
</dbReference>
<feature type="coiled-coil region" evidence="8">
    <location>
        <begin position="867"/>
        <end position="894"/>
    </location>
</feature>
<dbReference type="Gene3D" id="1.25.10.10">
    <property type="entry name" value="Leucine-rich Repeat Variant"/>
    <property type="match status" value="1"/>
</dbReference>
<evidence type="ECO:0000256" key="7">
    <source>
        <dbReference type="ARBA" id="ARBA00023049"/>
    </source>
</evidence>
<evidence type="ECO:0000256" key="3">
    <source>
        <dbReference type="ARBA" id="ARBA00022670"/>
    </source>
</evidence>
<dbReference type="Pfam" id="PF01433">
    <property type="entry name" value="Peptidase_M1"/>
    <property type="match status" value="1"/>
</dbReference>
<evidence type="ECO:0000256" key="2">
    <source>
        <dbReference type="ARBA" id="ARBA00010136"/>
    </source>
</evidence>
<comment type="similarity">
    <text evidence="2">Belongs to the peptidase M1 family.</text>
</comment>
<reference evidence="11" key="1">
    <citation type="submission" date="2020-05" db="EMBL/GenBank/DDBJ databases">
        <title>Phylogenomic resolution of chytrid fungi.</title>
        <authorList>
            <person name="Stajich J.E."/>
            <person name="Amses K."/>
            <person name="Simmons R."/>
            <person name="Seto K."/>
            <person name="Myers J."/>
            <person name="Bonds A."/>
            <person name="Quandt C.A."/>
            <person name="Barry K."/>
            <person name="Liu P."/>
            <person name="Grigoriev I."/>
            <person name="Longcore J.E."/>
            <person name="James T.Y."/>
        </authorList>
    </citation>
    <scope>NUCLEOTIDE SEQUENCE</scope>
    <source>
        <strain evidence="11">JEL0513</strain>
    </source>
</reference>
<dbReference type="AlphaFoldDB" id="A0AAD5XET0"/>
<dbReference type="InterPro" id="IPR011989">
    <property type="entry name" value="ARM-like"/>
</dbReference>
<dbReference type="SUPFAM" id="SSF63737">
    <property type="entry name" value="Leukotriene A4 hydrolase N-terminal domain"/>
    <property type="match status" value="1"/>
</dbReference>
<accession>A0AAD5XET0</accession>
<dbReference type="GO" id="GO:0008270">
    <property type="term" value="F:zinc ion binding"/>
    <property type="evidence" value="ECO:0007669"/>
    <property type="project" value="InterPro"/>
</dbReference>
<dbReference type="EMBL" id="JADGJH010001224">
    <property type="protein sequence ID" value="KAJ3116523.1"/>
    <property type="molecule type" value="Genomic_DNA"/>
</dbReference>
<dbReference type="PANTHER" id="PTHR11533:SF299">
    <property type="entry name" value="AMINOPEPTIDASE"/>
    <property type="match status" value="1"/>
</dbReference>
<dbReference type="GO" id="GO:0042277">
    <property type="term" value="F:peptide binding"/>
    <property type="evidence" value="ECO:0007669"/>
    <property type="project" value="TreeGrafter"/>
</dbReference>
<protein>
    <recommendedName>
        <fullName evidence="13">Aminopeptidase</fullName>
    </recommendedName>
</protein>
<keyword evidence="3" id="KW-0645">Protease</keyword>
<evidence type="ECO:0000256" key="6">
    <source>
        <dbReference type="ARBA" id="ARBA00022833"/>
    </source>
</evidence>
<dbReference type="InterPro" id="IPR045357">
    <property type="entry name" value="Aminopeptidase_N-like_N"/>
</dbReference>
<feature type="domain" description="Peptidase M1 membrane alanine aminopeptidase" evidence="9">
    <location>
        <begin position="278"/>
        <end position="488"/>
    </location>
</feature>
<dbReference type="Gene3D" id="1.10.390.10">
    <property type="entry name" value="Neutral Protease Domain 2"/>
    <property type="match status" value="1"/>
</dbReference>
<sequence length="908" mass="101031">MVKAAKAMTAICWTGLEELGDDNVIPSANAINKGFASDTAKPSYAPHGRIEPVHLAITLNATEAALRAKTIRAQVALTLRVPKSSIGSIVSIADRKLVLNATALDIHTVTGSDDWSYDGESITLIWTTGCTDNTVVTIDYTIATPISGIYFSVPDARLPTRALHAITDHESERARYWLPSVDFPLVRTTLEFSITHSTHHVCVANGKHISTTVAGAAESGDVTTVYRLANHTCPSYLICWAVGDFVTFDDGDVDGMPIQYLCSRDSERVTPEALKLTFGKTGEIVRWLQNKVGLKFPWEKYYQIITPKIEGGAMENISLVTYRENFLVDEELVKDGYGIAVDGTNVHEMAHTYFGDLLTIRHFEHVWLKESWATFVDACWREDHYSHEDARYAHFCNAERYIEETKRYVRPIVCRTYDASWDLFDSHTYPGGAYRIHMLRFILGDDTFWAAVKNYVNKFNGKYVETEDFKRCLEQESGLNLTKFFDQWLYGKGFPKLKAEYSFDSDKKIVQISLEQTQFDKDLDIPAVFEITVEVDIIDSEGKVHNTQVVFSDATGPRGVVFVVLSGDVKPEIVEIDPRGKVLHSLEFNPGEAILEATAKRARDVGSRNGSIGAFKKAASALKEETHFGVRSQVYAALSESKLQPAVDILANSLNTETNPRCFPILTSLCTFKDERIRAGLKALLTEKKDLLTGRSRRSIYLNIGRQRHPEDAEFLIAARLAHPANFDLHNLTLEGIVQGLGHHRSPAALKHLLDLVFTASDDSGITRKGVPDAISQAAVAAIGNATVWVDSKVQRKEIAEKLAELVRTDDAHRLRQSAIYALLRIGEEGKPYLNVAEAVAKTAFPKADSLSLVKDIKNSKSSGADVADLKKTVEDLETRLKKMEVLVQLFEAKEKSGFFVDEGKKSE</sequence>
<evidence type="ECO:0000313" key="11">
    <source>
        <dbReference type="EMBL" id="KAJ3116523.1"/>
    </source>
</evidence>
<dbReference type="PANTHER" id="PTHR11533">
    <property type="entry name" value="PROTEASE M1 ZINC METALLOPROTEASE"/>
    <property type="match status" value="1"/>
</dbReference>
<evidence type="ECO:0000256" key="5">
    <source>
        <dbReference type="ARBA" id="ARBA00022801"/>
    </source>
</evidence>
<keyword evidence="4" id="KW-0479">Metal-binding</keyword>
<evidence type="ECO:0008006" key="13">
    <source>
        <dbReference type="Google" id="ProtNLM"/>
    </source>
</evidence>
<keyword evidence="12" id="KW-1185">Reference proteome</keyword>
<evidence type="ECO:0000256" key="8">
    <source>
        <dbReference type="SAM" id="Coils"/>
    </source>
</evidence>
<dbReference type="PRINTS" id="PR00756">
    <property type="entry name" value="ALADIPTASE"/>
</dbReference>
<proteinExistence type="inferred from homology"/>
<dbReference type="GO" id="GO:0043171">
    <property type="term" value="P:peptide catabolic process"/>
    <property type="evidence" value="ECO:0007669"/>
    <property type="project" value="TreeGrafter"/>
</dbReference>
<keyword evidence="5" id="KW-0378">Hydrolase</keyword>
<dbReference type="Pfam" id="PF17900">
    <property type="entry name" value="Peptidase_M1_N"/>
    <property type="match status" value="1"/>
</dbReference>
<evidence type="ECO:0000256" key="1">
    <source>
        <dbReference type="ARBA" id="ARBA00001947"/>
    </source>
</evidence>
<evidence type="ECO:0000313" key="12">
    <source>
        <dbReference type="Proteomes" id="UP001211907"/>
    </source>
</evidence>
<dbReference type="InterPro" id="IPR001930">
    <property type="entry name" value="Peptidase_M1"/>
</dbReference>
<dbReference type="InterPro" id="IPR042097">
    <property type="entry name" value="Aminopeptidase_N-like_N_sf"/>
</dbReference>
<comment type="caution">
    <text evidence="11">The sequence shown here is derived from an EMBL/GenBank/DDBJ whole genome shotgun (WGS) entry which is preliminary data.</text>
</comment>
<dbReference type="GO" id="GO:0005615">
    <property type="term" value="C:extracellular space"/>
    <property type="evidence" value="ECO:0007669"/>
    <property type="project" value="TreeGrafter"/>
</dbReference>
<gene>
    <name evidence="11" type="ORF">HK100_001041</name>
</gene>
<dbReference type="InterPro" id="IPR014782">
    <property type="entry name" value="Peptidase_M1_dom"/>
</dbReference>
<dbReference type="InterPro" id="IPR050344">
    <property type="entry name" value="Peptidase_M1_aminopeptidases"/>
</dbReference>
<dbReference type="GO" id="GO:0070006">
    <property type="term" value="F:metalloaminopeptidase activity"/>
    <property type="evidence" value="ECO:0007669"/>
    <property type="project" value="TreeGrafter"/>
</dbReference>
<name>A0AAD5XET0_9FUNG</name>
<dbReference type="Gene3D" id="2.60.40.1730">
    <property type="entry name" value="tricorn interacting facor f3 domain"/>
    <property type="match status" value="1"/>
</dbReference>
<organism evidence="11 12">
    <name type="scientific">Physocladia obscura</name>
    <dbReference type="NCBI Taxonomy" id="109957"/>
    <lineage>
        <taxon>Eukaryota</taxon>
        <taxon>Fungi</taxon>
        <taxon>Fungi incertae sedis</taxon>
        <taxon>Chytridiomycota</taxon>
        <taxon>Chytridiomycota incertae sedis</taxon>
        <taxon>Chytridiomycetes</taxon>
        <taxon>Chytridiales</taxon>
        <taxon>Chytriomycetaceae</taxon>
        <taxon>Physocladia</taxon>
    </lineage>
</organism>
<evidence type="ECO:0000259" key="9">
    <source>
        <dbReference type="Pfam" id="PF01433"/>
    </source>
</evidence>
<evidence type="ECO:0000256" key="4">
    <source>
        <dbReference type="ARBA" id="ARBA00022723"/>
    </source>
</evidence>
<dbReference type="GO" id="GO:0005737">
    <property type="term" value="C:cytoplasm"/>
    <property type="evidence" value="ECO:0007669"/>
    <property type="project" value="TreeGrafter"/>
</dbReference>
<comment type="cofactor">
    <cofactor evidence="1">
        <name>Zn(2+)</name>
        <dbReference type="ChEBI" id="CHEBI:29105"/>
    </cofactor>
</comment>
<keyword evidence="8" id="KW-0175">Coiled coil</keyword>
<dbReference type="GO" id="GO:0006508">
    <property type="term" value="P:proteolysis"/>
    <property type="evidence" value="ECO:0007669"/>
    <property type="project" value="UniProtKB-KW"/>
</dbReference>
<keyword evidence="6" id="KW-0862">Zinc</keyword>
<dbReference type="Proteomes" id="UP001211907">
    <property type="component" value="Unassembled WGS sequence"/>
</dbReference>
<dbReference type="GO" id="GO:0016020">
    <property type="term" value="C:membrane"/>
    <property type="evidence" value="ECO:0007669"/>
    <property type="project" value="TreeGrafter"/>
</dbReference>
<feature type="domain" description="Aminopeptidase N-like N-terminal" evidence="10">
    <location>
        <begin position="93"/>
        <end position="226"/>
    </location>
</feature>
<evidence type="ECO:0000259" key="10">
    <source>
        <dbReference type="Pfam" id="PF17900"/>
    </source>
</evidence>